<dbReference type="GO" id="GO:0005524">
    <property type="term" value="F:ATP binding"/>
    <property type="evidence" value="ECO:0007669"/>
    <property type="project" value="TreeGrafter"/>
</dbReference>
<keyword evidence="6" id="KW-0460">Magnesium</keyword>
<dbReference type="GO" id="GO:0030170">
    <property type="term" value="F:pyridoxal phosphate binding"/>
    <property type="evidence" value="ECO:0007669"/>
    <property type="project" value="InterPro"/>
</dbReference>
<dbReference type="FunFam" id="3.40.50.1100:FF:000005">
    <property type="entry name" value="Threonine dehydratase catabolic"/>
    <property type="match status" value="1"/>
</dbReference>
<reference evidence="10" key="1">
    <citation type="submission" date="2018-05" db="EMBL/GenBank/DDBJ databases">
        <authorList>
            <person name="Lanie J.A."/>
            <person name="Ng W.-L."/>
            <person name="Kazmierczak K.M."/>
            <person name="Andrzejewski T.M."/>
            <person name="Davidsen T.M."/>
            <person name="Wayne K.J."/>
            <person name="Tettelin H."/>
            <person name="Glass J.I."/>
            <person name="Rusch D."/>
            <person name="Podicherti R."/>
            <person name="Tsui H.-C.T."/>
            <person name="Winkler M.E."/>
        </authorList>
    </citation>
    <scope>NUCLEOTIDE SEQUENCE</scope>
</reference>
<dbReference type="SUPFAM" id="SSF53686">
    <property type="entry name" value="Tryptophan synthase beta subunit-like PLP-dependent enzymes"/>
    <property type="match status" value="1"/>
</dbReference>
<dbReference type="AlphaFoldDB" id="A0A382X1R4"/>
<evidence type="ECO:0000256" key="6">
    <source>
        <dbReference type="ARBA" id="ARBA00022842"/>
    </source>
</evidence>
<dbReference type="InterPro" id="IPR001926">
    <property type="entry name" value="TrpB-like_PALP"/>
</dbReference>
<dbReference type="InterPro" id="IPR036052">
    <property type="entry name" value="TrpB-like_PALP_sf"/>
</dbReference>
<comment type="cofactor">
    <cofactor evidence="3">
        <name>Mn(2+)</name>
        <dbReference type="ChEBI" id="CHEBI:29035"/>
    </cofactor>
</comment>
<feature type="non-terminal residue" evidence="10">
    <location>
        <position position="134"/>
    </location>
</feature>
<evidence type="ECO:0000256" key="1">
    <source>
        <dbReference type="ARBA" id="ARBA00001913"/>
    </source>
</evidence>
<dbReference type="GO" id="GO:0000287">
    <property type="term" value="F:magnesium ion binding"/>
    <property type="evidence" value="ECO:0007669"/>
    <property type="project" value="TreeGrafter"/>
</dbReference>
<comment type="cofactor">
    <cofactor evidence="4">
        <name>Mg(2+)</name>
        <dbReference type="ChEBI" id="CHEBI:18420"/>
    </cofactor>
</comment>
<name>A0A382X1R4_9ZZZZ</name>
<dbReference type="PANTHER" id="PTHR43050:SF1">
    <property type="entry name" value="SERINE RACEMASE"/>
    <property type="match status" value="1"/>
</dbReference>
<feature type="domain" description="Tryptophan synthase beta chain-like PALP" evidence="9">
    <location>
        <begin position="20"/>
        <end position="131"/>
    </location>
</feature>
<dbReference type="InterPro" id="IPR000634">
    <property type="entry name" value="Ser/Thr_deHydtase_PyrdxlP-BS"/>
</dbReference>
<keyword evidence="7" id="KW-0663">Pyridoxal phosphate</keyword>
<dbReference type="Gene3D" id="3.40.50.1100">
    <property type="match status" value="2"/>
</dbReference>
<keyword evidence="8" id="KW-0456">Lyase</keyword>
<evidence type="ECO:0000259" key="9">
    <source>
        <dbReference type="Pfam" id="PF00291"/>
    </source>
</evidence>
<dbReference type="PROSITE" id="PS00165">
    <property type="entry name" value="DEHYDRATASE_SER_THR"/>
    <property type="match status" value="1"/>
</dbReference>
<dbReference type="GO" id="GO:0070179">
    <property type="term" value="P:D-serine biosynthetic process"/>
    <property type="evidence" value="ECO:0007669"/>
    <property type="project" value="TreeGrafter"/>
</dbReference>
<dbReference type="GO" id="GO:0003941">
    <property type="term" value="F:L-serine ammonia-lyase activity"/>
    <property type="evidence" value="ECO:0007669"/>
    <property type="project" value="TreeGrafter"/>
</dbReference>
<protein>
    <recommendedName>
        <fullName evidence="9">Tryptophan synthase beta chain-like PALP domain-containing protein</fullName>
    </recommendedName>
</protein>
<organism evidence="10">
    <name type="scientific">marine metagenome</name>
    <dbReference type="NCBI Taxonomy" id="408172"/>
    <lineage>
        <taxon>unclassified sequences</taxon>
        <taxon>metagenomes</taxon>
        <taxon>ecological metagenomes</taxon>
    </lineage>
</organism>
<dbReference type="PANTHER" id="PTHR43050">
    <property type="entry name" value="SERINE / THREONINE RACEMASE FAMILY MEMBER"/>
    <property type="match status" value="1"/>
</dbReference>
<dbReference type="GO" id="GO:0018114">
    <property type="term" value="F:threonine racemase activity"/>
    <property type="evidence" value="ECO:0007669"/>
    <property type="project" value="TreeGrafter"/>
</dbReference>
<comment type="cofactor">
    <cofactor evidence="1">
        <name>Ca(2+)</name>
        <dbReference type="ChEBI" id="CHEBI:29108"/>
    </cofactor>
</comment>
<dbReference type="Pfam" id="PF00291">
    <property type="entry name" value="PALP"/>
    <property type="match status" value="1"/>
</dbReference>
<sequence>MTDLPVPEDVLKSANRIRGCVEQTSIFTCKSLNDLSGAELFFKCENLQKTGSFKFRGASNALQILAEQGLPRAVATHSSGNHGAALAKAAADRGVEAQIVMPNNAPKVKQEAVQAYDGIITHCEPTLDARESTL</sequence>
<proteinExistence type="inferred from homology"/>
<evidence type="ECO:0000256" key="8">
    <source>
        <dbReference type="ARBA" id="ARBA00023239"/>
    </source>
</evidence>
<evidence type="ECO:0000256" key="2">
    <source>
        <dbReference type="ARBA" id="ARBA00001933"/>
    </source>
</evidence>
<evidence type="ECO:0000256" key="5">
    <source>
        <dbReference type="ARBA" id="ARBA00010869"/>
    </source>
</evidence>
<evidence type="ECO:0000313" key="10">
    <source>
        <dbReference type="EMBL" id="SVD64913.1"/>
    </source>
</evidence>
<comment type="cofactor">
    <cofactor evidence="2">
        <name>pyridoxal 5'-phosphate</name>
        <dbReference type="ChEBI" id="CHEBI:597326"/>
    </cofactor>
</comment>
<evidence type="ECO:0000256" key="4">
    <source>
        <dbReference type="ARBA" id="ARBA00001946"/>
    </source>
</evidence>
<accession>A0A382X1R4</accession>
<comment type="similarity">
    <text evidence="5">Belongs to the serine/threonine dehydratase family.</text>
</comment>
<evidence type="ECO:0000256" key="7">
    <source>
        <dbReference type="ARBA" id="ARBA00022898"/>
    </source>
</evidence>
<dbReference type="GO" id="GO:0030378">
    <property type="term" value="F:serine racemase activity"/>
    <property type="evidence" value="ECO:0007669"/>
    <property type="project" value="TreeGrafter"/>
</dbReference>
<gene>
    <name evidence="10" type="ORF">METZ01_LOCUS417767</name>
</gene>
<evidence type="ECO:0000256" key="3">
    <source>
        <dbReference type="ARBA" id="ARBA00001936"/>
    </source>
</evidence>
<dbReference type="EMBL" id="UINC01164195">
    <property type="protein sequence ID" value="SVD64913.1"/>
    <property type="molecule type" value="Genomic_DNA"/>
</dbReference>